<name>A0A4V2JC13_9RHOB</name>
<accession>A0A4V2JC13</accession>
<evidence type="ECO:0000313" key="2">
    <source>
        <dbReference type="Proteomes" id="UP000293520"/>
    </source>
</evidence>
<reference evidence="1 2" key="1">
    <citation type="submission" date="2019-02" db="EMBL/GenBank/DDBJ databases">
        <title>Paracoccus subflavus sp. nov., isolated from marine sediment of the Pacific Ocean.</title>
        <authorList>
            <person name="Zhang G."/>
        </authorList>
    </citation>
    <scope>NUCLEOTIDE SEQUENCE [LARGE SCALE GENOMIC DNA]</scope>
    <source>
        <strain evidence="1 2">GY0581</strain>
    </source>
</reference>
<comment type="caution">
    <text evidence="1">The sequence shown here is derived from an EMBL/GenBank/DDBJ whole genome shotgun (WGS) entry which is preliminary data.</text>
</comment>
<dbReference type="OrthoDB" id="6198191at2"/>
<dbReference type="AlphaFoldDB" id="A0A4V2JC13"/>
<organism evidence="1 2">
    <name type="scientific">Paracoccus subflavus</name>
    <dbReference type="NCBI Taxonomy" id="2528244"/>
    <lineage>
        <taxon>Bacteria</taxon>
        <taxon>Pseudomonadati</taxon>
        <taxon>Pseudomonadota</taxon>
        <taxon>Alphaproteobacteria</taxon>
        <taxon>Rhodobacterales</taxon>
        <taxon>Paracoccaceae</taxon>
        <taxon>Paracoccus</taxon>
    </lineage>
</organism>
<protein>
    <submittedName>
        <fullName evidence="1">Uncharacterized protein</fullName>
    </submittedName>
</protein>
<proteinExistence type="predicted"/>
<keyword evidence="2" id="KW-1185">Reference proteome</keyword>
<evidence type="ECO:0000313" key="1">
    <source>
        <dbReference type="EMBL" id="TBN38741.1"/>
    </source>
</evidence>
<gene>
    <name evidence="1" type="ORF">EYE42_11985</name>
</gene>
<dbReference type="Proteomes" id="UP000293520">
    <property type="component" value="Unassembled WGS sequence"/>
</dbReference>
<dbReference type="EMBL" id="SISK01000009">
    <property type="protein sequence ID" value="TBN38741.1"/>
    <property type="molecule type" value="Genomic_DNA"/>
</dbReference>
<sequence>MLHQRNAAPETEMTRKPARINDAALGAFIAKKAEIDSMLARLQAFSEDHFGADPDQVNWGDLGSLEYQAHLLKQISDFTFGEGEHAA</sequence>